<evidence type="ECO:0000313" key="3">
    <source>
        <dbReference type="Proteomes" id="UP001168821"/>
    </source>
</evidence>
<protein>
    <submittedName>
        <fullName evidence="2">Uncharacterized protein</fullName>
    </submittedName>
</protein>
<feature type="region of interest" description="Disordered" evidence="1">
    <location>
        <begin position="77"/>
        <end position="99"/>
    </location>
</feature>
<gene>
    <name evidence="2" type="ORF">Zmor_004351</name>
</gene>
<organism evidence="2 3">
    <name type="scientific">Zophobas morio</name>
    <dbReference type="NCBI Taxonomy" id="2755281"/>
    <lineage>
        <taxon>Eukaryota</taxon>
        <taxon>Metazoa</taxon>
        <taxon>Ecdysozoa</taxon>
        <taxon>Arthropoda</taxon>
        <taxon>Hexapoda</taxon>
        <taxon>Insecta</taxon>
        <taxon>Pterygota</taxon>
        <taxon>Neoptera</taxon>
        <taxon>Endopterygota</taxon>
        <taxon>Coleoptera</taxon>
        <taxon>Polyphaga</taxon>
        <taxon>Cucujiformia</taxon>
        <taxon>Tenebrionidae</taxon>
        <taxon>Zophobas</taxon>
    </lineage>
</organism>
<name>A0AA38HHX3_9CUCU</name>
<dbReference type="AlphaFoldDB" id="A0AA38HHX3"/>
<proteinExistence type="predicted"/>
<evidence type="ECO:0000256" key="1">
    <source>
        <dbReference type="SAM" id="MobiDB-lite"/>
    </source>
</evidence>
<sequence length="99" mass="11163">MVVKVSLIAPPKTLLEKFYCVHCKKDEPLLLLQSEDVDVQLLRETQMKAGALLVFCNYTTYRLERSDGRVAISMQGLSSSAPSDCSFKPKRREGRKDPS</sequence>
<dbReference type="EMBL" id="JALNTZ010001651">
    <property type="protein sequence ID" value="KAJ3623656.1"/>
    <property type="molecule type" value="Genomic_DNA"/>
</dbReference>
<comment type="caution">
    <text evidence="2">The sequence shown here is derived from an EMBL/GenBank/DDBJ whole genome shotgun (WGS) entry which is preliminary data.</text>
</comment>
<keyword evidence="3" id="KW-1185">Reference proteome</keyword>
<dbReference type="Proteomes" id="UP001168821">
    <property type="component" value="Unassembled WGS sequence"/>
</dbReference>
<accession>A0AA38HHX3</accession>
<reference evidence="2" key="1">
    <citation type="journal article" date="2023" name="G3 (Bethesda)">
        <title>Whole genome assemblies of Zophobas morio and Tenebrio molitor.</title>
        <authorList>
            <person name="Kaur S."/>
            <person name="Stinson S.A."/>
            <person name="diCenzo G.C."/>
        </authorList>
    </citation>
    <scope>NUCLEOTIDE SEQUENCE</scope>
    <source>
        <strain evidence="2">QUZm001</strain>
    </source>
</reference>
<evidence type="ECO:0000313" key="2">
    <source>
        <dbReference type="EMBL" id="KAJ3623656.1"/>
    </source>
</evidence>